<protein>
    <submittedName>
        <fullName evidence="1">DgyrCDS4151</fullName>
    </submittedName>
</protein>
<dbReference type="InterPro" id="IPR051941">
    <property type="entry name" value="BG_Antigen-Binding_Lectin"/>
</dbReference>
<dbReference type="InterPro" id="IPR008979">
    <property type="entry name" value="Galactose-bd-like_sf"/>
</dbReference>
<dbReference type="Proteomes" id="UP000549394">
    <property type="component" value="Unassembled WGS sequence"/>
</dbReference>
<accession>A0A7I8VFS8</accession>
<dbReference type="SUPFAM" id="SSF49785">
    <property type="entry name" value="Galactose-binding domain-like"/>
    <property type="match status" value="2"/>
</dbReference>
<keyword evidence="2" id="KW-1185">Reference proteome</keyword>
<gene>
    <name evidence="1" type="ORF">DGYR_LOCUS3919</name>
</gene>
<dbReference type="EMBL" id="CAJFCJ010000006">
    <property type="protein sequence ID" value="CAD5115147.1"/>
    <property type="molecule type" value="Genomic_DNA"/>
</dbReference>
<dbReference type="Gene3D" id="2.60.120.260">
    <property type="entry name" value="Galactose-binding domain-like"/>
    <property type="match status" value="3"/>
</dbReference>
<organism evidence="1 2">
    <name type="scientific">Dimorphilus gyrociliatus</name>
    <dbReference type="NCBI Taxonomy" id="2664684"/>
    <lineage>
        <taxon>Eukaryota</taxon>
        <taxon>Metazoa</taxon>
        <taxon>Spiralia</taxon>
        <taxon>Lophotrochozoa</taxon>
        <taxon>Annelida</taxon>
        <taxon>Polychaeta</taxon>
        <taxon>Polychaeta incertae sedis</taxon>
        <taxon>Dinophilidae</taxon>
        <taxon>Dimorphilus</taxon>
    </lineage>
</organism>
<sequence>MVLLPQFDSEYNDIEMEENMSLLQCIESCSLKNISSCTYVISNKSCYYKSRWTLDPDGAHMAKLTSNPNLFGMYRIFDAAVTCSNKDVKRVNGNHCIELLFRRAGCLPEKFAELLKAKGTNWLGKTVEYVKQELKNIMNSDERNFCRHESFHGRKNLAYRALTSGDTITSDINHPSHIVDGVKETNFTGGCSEVTGSPTWLNITLDHHLSLYSVEILSADCCKLPFVKIYGDNKVITNKVIIIGEGNMVVCEVSIFSDNIAEGKGVILNSYRSDTVIDEFDPIYLTDGIPTSCMKLQNPYSFFIDLGDIFTIQQVKIMKSSLTTGAVQANVVGYAHHLAFTQVVNICSSLVDVVFVNNWANFSCQSNNNVRFIHVKTNSNNNLLLCDLIIKGSFSEKGSTNIAFNKICWNSGSYRRTNNLNFIPSKLVDGIIGGTAPYLYQSASPEAWLCVDLYNIFKVQSFILISPIRERGDSFHVTVINEVPDEDWNLTNTNCLRDYRPYEDRSLGSLKIANCTNPYPIGRYFIIVEVLNSSLVASELEIYGILEKEIADLLSLNNISSIHQRSKRGLDFNHPIKMFDENANSIFENEYFQSCATIVKSDRDYLNWMGVDFQTYMLVSKVILVPANDPHQERFNHFQIVMLGQSIANDNYKRSQSGYFLCRYINLDRPLGWIWNIDCKNYTHGQVLIIIDKRINTFRMSICELKIYAVQIAKPEEGQSKSYDKHIFRYPSLVANDKAKYFKTIYSFESPYIFSYTSLTVDTVRLFELNLIRIFTSFNYNSKSSFKIYNSRDLHNTNELEYCNEHRLEDDGEILRESVVKYWCKHKSIGRYVVFEINSALNFRVIELRGSEYAFRKKSPQDESVLQQFQNWLPSISFQRCISSCWRDINCSSYAYKWNNAQCSHSPERFISSNTQQWESSDITFYNQDEKLNNEETRFASPYINMFVFLSGYDAYGNDLYNLKLTFDVCLQICFDEPDCFLITRNREEGILCSHEENAKITGKLCAQYLYLKAGGLYNNFELVYKMIGDLWTDKPLKQIQDNIDKSTIWNPIINRENIALYRKVKVNNTAVDNYIPYHAVDGVNYPIVNLQACAIFTNIDNSAPAYIEVNLESVIKLYCLIISESNNKQLSEIVIYKQYTTEKQIICNETKRKVNLDTTFYCKNNDSAKILNLEYFNKLEICEIKIYPDNLALGKPVLNSANFMTNNQFIEDNLFRLIFIDLEQEYSVNFVALNYTNPHEKNNVTFQIQYIKSFLQLDNEDLKLHSYSKNNSINFIRRKVTQRARYLNIYRLNEDFYEITFIQIYGQLKKPNFLNIAYRKHISLLNSSDYVFKLNDGNFNSYSEISADSMIGIYLGKIYAIQSFALLYGLNNETVQYYLSAFVNNTIESQDIDENMQSCIDNNELNLPLKYQYFHFQCDNIVKGNRFIVLNKNSRIIINEIQIFGLEFNDGNIIPIEEIKQFHTSDSGPIDDYHFHHPIKAFDGYHENIISDLTIELFNEILLEQIVITYGKYANEEVLSEFDVSVVRENVSLTNWPFQVLRPSKRNLLAFVAKAA</sequence>
<proteinExistence type="predicted"/>
<comment type="caution">
    <text evidence="1">The sequence shown here is derived from an EMBL/GenBank/DDBJ whole genome shotgun (WGS) entry which is preliminary data.</text>
</comment>
<reference evidence="1 2" key="1">
    <citation type="submission" date="2020-08" db="EMBL/GenBank/DDBJ databases">
        <authorList>
            <person name="Hejnol A."/>
        </authorList>
    </citation>
    <scope>NUCLEOTIDE SEQUENCE [LARGE SCALE GENOMIC DNA]</scope>
</reference>
<dbReference type="SUPFAM" id="SSF57414">
    <property type="entry name" value="Hairpin loop containing domain-like"/>
    <property type="match status" value="1"/>
</dbReference>
<dbReference type="PANTHER" id="PTHR45713:SF6">
    <property type="entry name" value="F5_8 TYPE C DOMAIN-CONTAINING PROTEIN"/>
    <property type="match status" value="1"/>
</dbReference>
<name>A0A7I8VFS8_9ANNE</name>
<dbReference type="PANTHER" id="PTHR45713">
    <property type="entry name" value="FTP DOMAIN-CONTAINING PROTEIN"/>
    <property type="match status" value="1"/>
</dbReference>
<evidence type="ECO:0000313" key="1">
    <source>
        <dbReference type="EMBL" id="CAD5115147.1"/>
    </source>
</evidence>
<evidence type="ECO:0000313" key="2">
    <source>
        <dbReference type="Proteomes" id="UP000549394"/>
    </source>
</evidence>